<gene>
    <name evidence="2" type="ORF">QNI16_23565</name>
</gene>
<sequence>MAYREFRQAAFPEERQVQPLDYTILQQKVLAQQEARAKKEVQDEIDRKKAFDELTVGDAEKVDEEFVKRNYVSPFVDRIKLKKHSGQQVDFEDIKERGRIDNLLAKSKTDAAKMQNAKDEIAKMPEWINKADQSDILMQKYMGKDVNLENRNMDSTLEDIDPKKNTNLFNNPVFTQKYLDTLKEKKLSEKEQRERGDITTSEGTTISSTFPIKRRSDGSFYMNPKDRDKVIAEYLSFGGNNGGAILYNKYMNEADSQLRREAEQHAAQQRLAGRNVDVEQIYNDFKNNPELNPYNKKKVADRISDMAESDLLLHAKADYNYDFSKLYDEPDAADKTRGRLQQLVQPTQSVSRGSTDTQRGKVINNETAGFNLKSIRGNNVVDGQMLKVNPKNIFFSDKGLKAAIGNTSSVDVDARHLGYGIVTPSGNPVLGTLTKKLSDIGNIKNKEDLRKFIFSPIVTGTIVDKAVVENDAPDQEIGTASQATQSRRSRGDKGTKITQANRTITFIPDERTFDAMKTATQGNVDFQQKFYSEKPAEASQLENAMRQKAKQIYGRDMKFEPISKQDLNAIISEYKKLDQYKDLDPKKLERAYILNQEKEGIILQPTEF</sequence>
<name>A0AAE3U9A9_9BACT</name>
<evidence type="ECO:0000313" key="2">
    <source>
        <dbReference type="EMBL" id="MDJ1483497.1"/>
    </source>
</evidence>
<accession>A0AAE3U9A9</accession>
<protein>
    <submittedName>
        <fullName evidence="2">Uncharacterized protein</fullName>
    </submittedName>
</protein>
<reference evidence="2" key="1">
    <citation type="submission" date="2023-05" db="EMBL/GenBank/DDBJ databases">
        <authorList>
            <person name="Zhang X."/>
        </authorList>
    </citation>
    <scope>NUCLEOTIDE SEQUENCE</scope>
    <source>
        <strain evidence="2">YF14B1</strain>
    </source>
</reference>
<dbReference type="RefSeq" id="WP_313983426.1">
    <property type="nucleotide sequence ID" value="NZ_JASJOS010000011.1"/>
</dbReference>
<organism evidence="2 3">
    <name type="scientific">Xanthocytophaga flava</name>
    <dbReference type="NCBI Taxonomy" id="3048013"/>
    <lineage>
        <taxon>Bacteria</taxon>
        <taxon>Pseudomonadati</taxon>
        <taxon>Bacteroidota</taxon>
        <taxon>Cytophagia</taxon>
        <taxon>Cytophagales</taxon>
        <taxon>Rhodocytophagaceae</taxon>
        <taxon>Xanthocytophaga</taxon>
    </lineage>
</organism>
<evidence type="ECO:0000313" key="3">
    <source>
        <dbReference type="Proteomes" id="UP001241110"/>
    </source>
</evidence>
<evidence type="ECO:0000256" key="1">
    <source>
        <dbReference type="SAM" id="MobiDB-lite"/>
    </source>
</evidence>
<proteinExistence type="predicted"/>
<dbReference type="EMBL" id="JASJOS010000011">
    <property type="protein sequence ID" value="MDJ1483497.1"/>
    <property type="molecule type" value="Genomic_DNA"/>
</dbReference>
<feature type="region of interest" description="Disordered" evidence="1">
    <location>
        <begin position="474"/>
        <end position="495"/>
    </location>
</feature>
<dbReference type="Proteomes" id="UP001241110">
    <property type="component" value="Unassembled WGS sequence"/>
</dbReference>
<dbReference type="AlphaFoldDB" id="A0AAE3U9A9"/>
<comment type="caution">
    <text evidence="2">The sequence shown here is derived from an EMBL/GenBank/DDBJ whole genome shotgun (WGS) entry which is preliminary data.</text>
</comment>